<dbReference type="GO" id="GO:0042277">
    <property type="term" value="F:peptide binding"/>
    <property type="evidence" value="ECO:0007669"/>
    <property type="project" value="TreeGrafter"/>
</dbReference>
<evidence type="ECO:0000313" key="18">
    <source>
        <dbReference type="EMBL" id="PVD38993.1"/>
    </source>
</evidence>
<evidence type="ECO:0000256" key="8">
    <source>
        <dbReference type="ARBA" id="ARBA00022833"/>
    </source>
</evidence>
<dbReference type="PRINTS" id="PR00756">
    <property type="entry name" value="ALADIPTASE"/>
</dbReference>
<dbReference type="GO" id="GO:0016020">
    <property type="term" value="C:membrane"/>
    <property type="evidence" value="ECO:0007669"/>
    <property type="project" value="TreeGrafter"/>
</dbReference>
<comment type="cofactor">
    <cofactor evidence="12 14">
        <name>Zn(2+)</name>
        <dbReference type="ChEBI" id="CHEBI:29105"/>
    </cofactor>
    <text evidence="12 14">Binds 1 zinc ion per subunit.</text>
</comment>
<feature type="binding site" evidence="12">
    <location>
        <position position="258"/>
    </location>
    <ligand>
        <name>Zn(2+)</name>
        <dbReference type="ChEBI" id="CHEBI:29105"/>
        <note>catalytic</note>
    </ligand>
</feature>
<dbReference type="GO" id="GO:0016285">
    <property type="term" value="F:alanyl aminopeptidase activity"/>
    <property type="evidence" value="ECO:0007669"/>
    <property type="project" value="UniProtKB-EC"/>
</dbReference>
<dbReference type="GO" id="GO:0005737">
    <property type="term" value="C:cytoplasm"/>
    <property type="evidence" value="ECO:0007669"/>
    <property type="project" value="UniProtKB-SubCell"/>
</dbReference>
<keyword evidence="19" id="KW-1185">Reference proteome</keyword>
<evidence type="ECO:0000256" key="11">
    <source>
        <dbReference type="PIRSR" id="PIRSR634016-1"/>
    </source>
</evidence>
<evidence type="ECO:0000259" key="16">
    <source>
        <dbReference type="Pfam" id="PF11838"/>
    </source>
</evidence>
<keyword evidence="9 14" id="KW-0482">Metalloprotease</keyword>
<comment type="caution">
    <text evidence="18">The sequence shown here is derived from an EMBL/GenBank/DDBJ whole genome shotgun (WGS) entry which is preliminary data.</text>
</comment>
<dbReference type="Gene3D" id="2.60.40.1910">
    <property type="match status" value="1"/>
</dbReference>
<dbReference type="PANTHER" id="PTHR11533">
    <property type="entry name" value="PROTEASE M1 ZINC METALLOPROTEASE"/>
    <property type="match status" value="1"/>
</dbReference>
<evidence type="ECO:0000256" key="12">
    <source>
        <dbReference type="PIRSR" id="PIRSR634016-3"/>
    </source>
</evidence>
<dbReference type="GO" id="GO:0006508">
    <property type="term" value="P:proteolysis"/>
    <property type="evidence" value="ECO:0007669"/>
    <property type="project" value="UniProtKB-KW"/>
</dbReference>
<comment type="similarity">
    <text evidence="2 14">Belongs to the peptidase M1 family.</text>
</comment>
<dbReference type="EC" id="3.4.11.-" evidence="14"/>
<organism evidence="18 19">
    <name type="scientific">Pomacea canaliculata</name>
    <name type="common">Golden apple snail</name>
    <dbReference type="NCBI Taxonomy" id="400727"/>
    <lineage>
        <taxon>Eukaryota</taxon>
        <taxon>Metazoa</taxon>
        <taxon>Spiralia</taxon>
        <taxon>Lophotrochozoa</taxon>
        <taxon>Mollusca</taxon>
        <taxon>Gastropoda</taxon>
        <taxon>Caenogastropoda</taxon>
        <taxon>Architaenioglossa</taxon>
        <taxon>Ampullarioidea</taxon>
        <taxon>Ampullariidae</taxon>
        <taxon>Pomacea</taxon>
    </lineage>
</organism>
<evidence type="ECO:0000256" key="10">
    <source>
        <dbReference type="ARBA" id="ARBA00052895"/>
    </source>
</evidence>
<feature type="active site" description="Proton acceptor" evidence="11">
    <location>
        <position position="255"/>
    </location>
</feature>
<dbReference type="CDD" id="cd09601">
    <property type="entry name" value="M1_APN-Q_like"/>
    <property type="match status" value="1"/>
</dbReference>
<evidence type="ECO:0000256" key="5">
    <source>
        <dbReference type="ARBA" id="ARBA00022670"/>
    </source>
</evidence>
<dbReference type="Pfam" id="PF01433">
    <property type="entry name" value="Peptidase_M1"/>
    <property type="match status" value="1"/>
</dbReference>
<comment type="subcellular location">
    <subcellularLocation>
        <location evidence="1">Cytoplasm</location>
    </subcellularLocation>
</comment>
<evidence type="ECO:0000256" key="14">
    <source>
        <dbReference type="RuleBase" id="RU364040"/>
    </source>
</evidence>
<dbReference type="Pfam" id="PF11838">
    <property type="entry name" value="ERAP1_C"/>
    <property type="match status" value="1"/>
</dbReference>
<dbReference type="InterPro" id="IPR014782">
    <property type="entry name" value="Peptidase_M1_dom"/>
</dbReference>
<protein>
    <recommendedName>
        <fullName evidence="14">Aminopeptidase</fullName>
        <ecNumber evidence="14">3.4.11.-</ecNumber>
    </recommendedName>
</protein>
<dbReference type="AlphaFoldDB" id="A0A2T7PZZ2"/>
<dbReference type="InterPro" id="IPR034016">
    <property type="entry name" value="M1_APN-typ"/>
</dbReference>
<gene>
    <name evidence="18" type="ORF">C0Q70_01618</name>
</gene>
<dbReference type="Gene3D" id="2.60.40.1730">
    <property type="entry name" value="tricorn interacting facor f3 domain"/>
    <property type="match status" value="1"/>
</dbReference>
<dbReference type="InterPro" id="IPR050344">
    <property type="entry name" value="Peptidase_M1_aminopeptidases"/>
</dbReference>
<feature type="binding site" evidence="12">
    <location>
        <position position="254"/>
    </location>
    <ligand>
        <name>Zn(2+)</name>
        <dbReference type="ChEBI" id="CHEBI:29105"/>
        <note>catalytic</note>
    </ligand>
</feature>
<dbReference type="InterPro" id="IPR024571">
    <property type="entry name" value="ERAP1-like_C_dom"/>
</dbReference>
<evidence type="ECO:0000256" key="1">
    <source>
        <dbReference type="ARBA" id="ARBA00004496"/>
    </source>
</evidence>
<reference evidence="18 19" key="1">
    <citation type="submission" date="2018-04" db="EMBL/GenBank/DDBJ databases">
        <title>The genome of golden apple snail Pomacea canaliculata provides insight into stress tolerance and invasive adaptation.</title>
        <authorList>
            <person name="Liu C."/>
            <person name="Liu B."/>
            <person name="Ren Y."/>
            <person name="Zhang Y."/>
            <person name="Wang H."/>
            <person name="Li S."/>
            <person name="Jiang F."/>
            <person name="Yin L."/>
            <person name="Zhang G."/>
            <person name="Qian W."/>
            <person name="Fan W."/>
        </authorList>
    </citation>
    <scope>NUCLEOTIDE SEQUENCE [LARGE SCALE GENOMIC DNA]</scope>
    <source>
        <strain evidence="18">SZHN2017</strain>
        <tissue evidence="18">Muscle</tissue>
    </source>
</reference>
<dbReference type="Gene3D" id="1.10.390.10">
    <property type="entry name" value="Neutral Protease Domain 2"/>
    <property type="match status" value="1"/>
</dbReference>
<proteinExistence type="inferred from homology"/>
<evidence type="ECO:0000256" key="3">
    <source>
        <dbReference type="ARBA" id="ARBA00022438"/>
    </source>
</evidence>
<dbReference type="SUPFAM" id="SSF63737">
    <property type="entry name" value="Leukotriene A4 hydrolase N-terminal domain"/>
    <property type="match status" value="1"/>
</dbReference>
<feature type="domain" description="Aminopeptidase N-like N-terminal" evidence="17">
    <location>
        <begin position="41"/>
        <end position="147"/>
    </location>
</feature>
<evidence type="ECO:0000256" key="4">
    <source>
        <dbReference type="ARBA" id="ARBA00022490"/>
    </source>
</evidence>
<evidence type="ECO:0000256" key="7">
    <source>
        <dbReference type="ARBA" id="ARBA00022801"/>
    </source>
</evidence>
<evidence type="ECO:0000313" key="19">
    <source>
        <dbReference type="Proteomes" id="UP000245119"/>
    </source>
</evidence>
<dbReference type="Proteomes" id="UP000245119">
    <property type="component" value="Linkage Group LG1"/>
</dbReference>
<evidence type="ECO:0000256" key="13">
    <source>
        <dbReference type="PIRSR" id="PIRSR634016-4"/>
    </source>
</evidence>
<dbReference type="InterPro" id="IPR001930">
    <property type="entry name" value="Peptidase_M1"/>
</dbReference>
<keyword evidence="5 14" id="KW-0645">Protease</keyword>
<feature type="binding site" evidence="12">
    <location>
        <position position="288"/>
    </location>
    <ligand>
        <name>Zn(2+)</name>
        <dbReference type="ChEBI" id="CHEBI:29105"/>
        <note>catalytic</note>
    </ligand>
</feature>
<dbReference type="PANTHER" id="PTHR11533:SF174">
    <property type="entry name" value="PUROMYCIN-SENSITIVE AMINOPEPTIDASE-RELATED"/>
    <property type="match status" value="1"/>
</dbReference>
<keyword evidence="3 14" id="KW-0031">Aminopeptidase</keyword>
<keyword evidence="8 12" id="KW-0862">Zinc</keyword>
<feature type="site" description="Transition state stabilizer" evidence="13">
    <location>
        <position position="351"/>
    </location>
</feature>
<evidence type="ECO:0000259" key="15">
    <source>
        <dbReference type="Pfam" id="PF01433"/>
    </source>
</evidence>
<keyword evidence="7 14" id="KW-0378">Hydrolase</keyword>
<dbReference type="Gene3D" id="1.25.50.20">
    <property type="match status" value="1"/>
</dbReference>
<dbReference type="GO" id="GO:0070006">
    <property type="term" value="F:metalloaminopeptidase activity"/>
    <property type="evidence" value="ECO:0007669"/>
    <property type="project" value="TreeGrafter"/>
</dbReference>
<feature type="domain" description="Peptidase M1 membrane alanine aminopeptidase" evidence="15">
    <location>
        <begin position="182"/>
        <end position="410"/>
    </location>
</feature>
<dbReference type="FunFam" id="1.25.50.20:FF:000002">
    <property type="entry name" value="Aminopeptidase"/>
    <property type="match status" value="1"/>
</dbReference>
<dbReference type="SUPFAM" id="SSF55486">
    <property type="entry name" value="Metalloproteases ('zincins'), catalytic domain"/>
    <property type="match status" value="1"/>
</dbReference>
<dbReference type="GO" id="GO:0043171">
    <property type="term" value="P:peptide catabolic process"/>
    <property type="evidence" value="ECO:0007669"/>
    <property type="project" value="TreeGrafter"/>
</dbReference>
<evidence type="ECO:0000259" key="17">
    <source>
        <dbReference type="Pfam" id="PF17900"/>
    </source>
</evidence>
<dbReference type="InterPro" id="IPR045357">
    <property type="entry name" value="Aminopeptidase_N-like_N"/>
</dbReference>
<dbReference type="InterPro" id="IPR042097">
    <property type="entry name" value="Aminopeptidase_N-like_N_sf"/>
</dbReference>
<dbReference type="InterPro" id="IPR027268">
    <property type="entry name" value="Peptidase_M4/M1_CTD_sf"/>
</dbReference>
<keyword evidence="6 12" id="KW-0479">Metal-binding</keyword>
<dbReference type="Pfam" id="PF17900">
    <property type="entry name" value="Peptidase_M1_N"/>
    <property type="match status" value="1"/>
</dbReference>
<dbReference type="GO" id="GO:0005615">
    <property type="term" value="C:extracellular space"/>
    <property type="evidence" value="ECO:0007669"/>
    <property type="project" value="TreeGrafter"/>
</dbReference>
<dbReference type="OrthoDB" id="275509at2759"/>
<accession>A0A2T7PZZ2</accession>
<evidence type="ECO:0000256" key="9">
    <source>
        <dbReference type="ARBA" id="ARBA00023049"/>
    </source>
</evidence>
<dbReference type="GO" id="GO:0008270">
    <property type="term" value="F:zinc ion binding"/>
    <property type="evidence" value="ECO:0007669"/>
    <property type="project" value="UniProtKB-UniRule"/>
</dbReference>
<dbReference type="EMBL" id="PZQS01000001">
    <property type="protein sequence ID" value="PVD38993.1"/>
    <property type="molecule type" value="Genomic_DNA"/>
</dbReference>
<keyword evidence="4" id="KW-0963">Cytoplasm</keyword>
<dbReference type="FunFam" id="1.10.390.10:FF:000001">
    <property type="entry name" value="Aminopeptidase"/>
    <property type="match status" value="1"/>
</dbReference>
<dbReference type="FunFam" id="2.60.40.1910:FF:000002">
    <property type="entry name" value="Aminopeptidase"/>
    <property type="match status" value="1"/>
</dbReference>
<evidence type="ECO:0000256" key="2">
    <source>
        <dbReference type="ARBA" id="ARBA00010136"/>
    </source>
</evidence>
<sequence length="834" mass="94027">MASTTFQRLPKNMIPVNYVIKLKPDLQALTFDGEEEVELEAGICKLSLKYTGNLNDELRGFYRSSYKTTSGEQRYAAVTHFEATGARRAFPCWDEPAIRATFDIILIVPKERVALSNMPVKQEKPWEGDSSLKEVIFERTPVMSTYLVAFVVGEYDFVEAVDANGVKVRVYTPPQKQEQGLFALEVAVKTLPFYGNYFQLAYDLPKLDLIAVADFPIGAMENWGLIIYRETALLVDPVESSAGMKQWVSLVVGHELAHNWFGNLVTMGYLLPSCSLLQEWWTHLWLKEGFASWIEYLCVDHCFPEFDVWTQFVTADLGKALTLDAMRNSHPIEIEVRHPSEVDEIFDAISYSKGASVIRMLHSYLGDQDFCKGMNLYLIRHQYKSACTADLWAALEEVSGKPVASIMSTWTSQAGFPVLKVTQKWEEDKCVLEITQRKFSAEPLPDGSSKDDKNLWMVPITVITKSSPKEPVSTALMEADTITIPLQAKDGEWIKINAGTVSVYRVQYSSEMLNALVNGIQTGTLLPTDRFGIQSDLYALCRSGLVNSVEFLQVVETFTAEDNYTVWKDLLSNLHELGKLLQYTKAYSHFNNFVIRLLQPTFMRLGWDSKAGEGHLTAILRELVLSKMGAAGANSIIAEARKRFQAHCSETEIIPGDLRSPVYITVLSHGNKETLESMLKLYRTADSSEEKTRIIHSLGCLKDETLIAQVLRFSISDEVKSQDCPFVIGATAQTAQGRELAWQFVKDNFCELHRRYSSTTLFARLIKMTIADFATEKKAADIKSFFKQNPATSAARTVQQCCENIHVNALWLERDAELVKEFLQGRYQAVCTSN</sequence>
<comment type="catalytic activity">
    <reaction evidence="10">
        <text>Release of an N-terminal amino acid, preferentially alanine, from a wide range of peptides, amides and arylamides.</text>
        <dbReference type="EC" id="3.4.11.14"/>
    </reaction>
</comment>
<feature type="domain" description="ERAP1-like C-terminal" evidence="16">
    <location>
        <begin position="493"/>
        <end position="806"/>
    </location>
</feature>
<evidence type="ECO:0000256" key="6">
    <source>
        <dbReference type="ARBA" id="ARBA00022723"/>
    </source>
</evidence>
<name>A0A2T7PZZ2_POMCA</name>